<dbReference type="PROSITE" id="PS00518">
    <property type="entry name" value="ZF_RING_1"/>
    <property type="match status" value="2"/>
</dbReference>
<comment type="caution">
    <text evidence="8">The sequence shown here is derived from an EMBL/GenBank/DDBJ whole genome shotgun (WGS) entry which is preliminary data.</text>
</comment>
<name>A0A8S1XA79_PAROT</name>
<organism evidence="8 9">
    <name type="scientific">Paramecium octaurelia</name>
    <dbReference type="NCBI Taxonomy" id="43137"/>
    <lineage>
        <taxon>Eukaryota</taxon>
        <taxon>Sar</taxon>
        <taxon>Alveolata</taxon>
        <taxon>Ciliophora</taxon>
        <taxon>Intramacronucleata</taxon>
        <taxon>Oligohymenophorea</taxon>
        <taxon>Peniculida</taxon>
        <taxon>Parameciidae</taxon>
        <taxon>Paramecium</taxon>
    </lineage>
</organism>
<evidence type="ECO:0000256" key="1">
    <source>
        <dbReference type="ARBA" id="ARBA00022723"/>
    </source>
</evidence>
<keyword evidence="5" id="KW-0175">Coiled coil</keyword>
<dbReference type="Proteomes" id="UP000683925">
    <property type="component" value="Unassembled WGS sequence"/>
</dbReference>
<dbReference type="OrthoDB" id="306078at2759"/>
<feature type="compositionally biased region" description="Basic and acidic residues" evidence="6">
    <location>
        <begin position="351"/>
        <end position="366"/>
    </location>
</feature>
<keyword evidence="1" id="KW-0479">Metal-binding</keyword>
<dbReference type="InterPro" id="IPR017907">
    <property type="entry name" value="Znf_RING_CS"/>
</dbReference>
<feature type="compositionally biased region" description="Polar residues" evidence="6">
    <location>
        <begin position="341"/>
        <end position="350"/>
    </location>
</feature>
<dbReference type="OMA" id="GHCYCPK"/>
<evidence type="ECO:0000313" key="9">
    <source>
        <dbReference type="Proteomes" id="UP000683925"/>
    </source>
</evidence>
<dbReference type="GO" id="GO:0008270">
    <property type="term" value="F:zinc ion binding"/>
    <property type="evidence" value="ECO:0007669"/>
    <property type="project" value="UniProtKB-KW"/>
</dbReference>
<protein>
    <recommendedName>
        <fullName evidence="7">RING-type domain-containing protein</fullName>
    </recommendedName>
</protein>
<dbReference type="InterPro" id="IPR001841">
    <property type="entry name" value="Znf_RING"/>
</dbReference>
<gene>
    <name evidence="8" type="ORF">POCTA_138.1.T1150187</name>
</gene>
<evidence type="ECO:0000256" key="5">
    <source>
        <dbReference type="SAM" id="Coils"/>
    </source>
</evidence>
<keyword evidence="2 4" id="KW-0863">Zinc-finger</keyword>
<accession>A0A8S1XA79</accession>
<keyword evidence="3" id="KW-0862">Zinc</keyword>
<evidence type="ECO:0000256" key="6">
    <source>
        <dbReference type="SAM" id="MobiDB-lite"/>
    </source>
</evidence>
<dbReference type="PROSITE" id="PS50089">
    <property type="entry name" value="ZF_RING_2"/>
    <property type="match status" value="1"/>
</dbReference>
<feature type="region of interest" description="Disordered" evidence="6">
    <location>
        <begin position="274"/>
        <end position="367"/>
    </location>
</feature>
<dbReference type="SMART" id="SM00184">
    <property type="entry name" value="RING"/>
    <property type="match status" value="3"/>
</dbReference>
<feature type="domain" description="RING-type" evidence="7">
    <location>
        <begin position="430"/>
        <end position="471"/>
    </location>
</feature>
<proteinExistence type="predicted"/>
<dbReference type="EMBL" id="CAJJDP010000115">
    <property type="protein sequence ID" value="CAD8197990.1"/>
    <property type="molecule type" value="Genomic_DNA"/>
</dbReference>
<feature type="coiled-coil region" evidence="5">
    <location>
        <begin position="72"/>
        <end position="129"/>
    </location>
</feature>
<evidence type="ECO:0000256" key="2">
    <source>
        <dbReference type="ARBA" id="ARBA00022771"/>
    </source>
</evidence>
<feature type="compositionally biased region" description="Polar residues" evidence="6">
    <location>
        <begin position="297"/>
        <end position="310"/>
    </location>
</feature>
<evidence type="ECO:0000256" key="4">
    <source>
        <dbReference type="PROSITE-ProRule" id="PRU00175"/>
    </source>
</evidence>
<evidence type="ECO:0000259" key="7">
    <source>
        <dbReference type="PROSITE" id="PS50089"/>
    </source>
</evidence>
<sequence length="587" mass="68252">MSASLFQISPIQKNIQVQCSNFKNCINVGSSLDCALFIGLIEYHIKVNKVEDIKKIYEKAQPNSIGKIKTIISNSENQQQRLEYILRETKEQIKNLELLMRDYFQNKGISNEKDKIKDLKNKVKLLEQDFNIRLVIYDTKTNSKLQEVGATTIYIYRSEPNYYILINAQENSISCSKCNGQQNLQKLKCNHFACFSCIQNSFEGKNATSVSCFTKGCLLKIEKTQYLQMKLPKTQDLKQQQVKQSDLSIKQSVNKVEKKQELYSASLEEKNEIDNINNKQLQSSSKLEQNKGEKNTNQENGKLQQSIKTQQELEKQQKNQIEQTEQPIRLENPNTVEYPLKNSQNSNLSTGKRDNYPQNQKQEEVNTPKQIQSKQCSNCLKDCMDQIFEASCGHCYCPKCAQILKSKNQQYTCLHPKCQKKKQNKFESKCNQCDDVKEPTQLFTNFCGHSFCVQCLEGLVRNLRKCKCPICYYSLQENDIDLFFENIQLHIYEKEIQKNSQRQNDSDIEYMLLQSNNSKYCTFCNSPFTEYNTQQQLSHCQNHLHTIGVCCSIFPLDCPQCQLSSLEISKYKITFEIRNDFEQNPLY</sequence>
<evidence type="ECO:0000256" key="3">
    <source>
        <dbReference type="ARBA" id="ARBA00022833"/>
    </source>
</evidence>
<dbReference type="AlphaFoldDB" id="A0A8S1XA79"/>
<keyword evidence="9" id="KW-1185">Reference proteome</keyword>
<evidence type="ECO:0000313" key="8">
    <source>
        <dbReference type="EMBL" id="CAD8197990.1"/>
    </source>
</evidence>
<reference evidence="8" key="1">
    <citation type="submission" date="2021-01" db="EMBL/GenBank/DDBJ databases">
        <authorList>
            <consortium name="Genoscope - CEA"/>
            <person name="William W."/>
        </authorList>
    </citation>
    <scope>NUCLEOTIDE SEQUENCE</scope>
</reference>